<proteinExistence type="predicted"/>
<gene>
    <name evidence="1" type="ORF">GTQ34_15660</name>
</gene>
<dbReference type="InterPro" id="IPR048012">
    <property type="entry name" value="BfmA-like_N"/>
</dbReference>
<reference evidence="1" key="1">
    <citation type="submission" date="2020-01" db="EMBL/GenBank/DDBJ databases">
        <title>Muricauda ochracea sp. nov., isolated from a tidal flat of Garorim bay in Korea.</title>
        <authorList>
            <person name="Kim D."/>
            <person name="Yoo Y."/>
            <person name="Kim J.-J."/>
        </authorList>
    </citation>
    <scope>NUCLEOTIDE SEQUENCE</scope>
    <source>
        <strain evidence="1">JGD-17</strain>
    </source>
</reference>
<organism evidence="1 2">
    <name type="scientific">Flagellimonas ochracea</name>
    <dbReference type="NCBI Taxonomy" id="2696472"/>
    <lineage>
        <taxon>Bacteria</taxon>
        <taxon>Pseudomonadati</taxon>
        <taxon>Bacteroidota</taxon>
        <taxon>Flavobacteriia</taxon>
        <taxon>Flavobacteriales</taxon>
        <taxon>Flavobacteriaceae</taxon>
        <taxon>Flagellimonas</taxon>
    </lineage>
</organism>
<dbReference type="Proteomes" id="UP000667650">
    <property type="component" value="Unassembled WGS sequence"/>
</dbReference>
<protein>
    <submittedName>
        <fullName evidence="1">Uncharacterized protein</fullName>
    </submittedName>
</protein>
<dbReference type="RefSeq" id="WP_166524750.1">
    <property type="nucleotide sequence ID" value="NZ_JAAABI010000008.1"/>
</dbReference>
<sequence>MERFYTIRFKRRTAQRFKQFSKKVGRTYSLTLDTVMDFFEWHGFNPGDRFEKSIYREILKNRKRTEASIAIIRDIEVTQTRPTNAILHALLEQKVKHERPMRVMKKKIKEQPEIEITVPKIRYERLTDKMERLKRESQYVVENVTLKKPSFGKPYLKLEITEGELENYKRTLRNL</sequence>
<keyword evidence="2" id="KW-1185">Reference proteome</keyword>
<evidence type="ECO:0000313" key="1">
    <source>
        <dbReference type="EMBL" id="NAY93347.1"/>
    </source>
</evidence>
<dbReference type="NCBIfam" id="NF041200">
    <property type="entry name" value="mob_BfmA_Nterm"/>
    <property type="match status" value="1"/>
</dbReference>
<evidence type="ECO:0000313" key="2">
    <source>
        <dbReference type="Proteomes" id="UP000667650"/>
    </source>
</evidence>
<comment type="caution">
    <text evidence="1">The sequence shown here is derived from an EMBL/GenBank/DDBJ whole genome shotgun (WGS) entry which is preliminary data.</text>
</comment>
<name>A0A964TEI1_9FLAO</name>
<dbReference type="EMBL" id="JAAABI010000008">
    <property type="protein sequence ID" value="NAY93347.1"/>
    <property type="molecule type" value="Genomic_DNA"/>
</dbReference>
<accession>A0A964TEI1</accession>
<dbReference type="AlphaFoldDB" id="A0A964TEI1"/>